<comment type="caution">
    <text evidence="2">The sequence shown here is derived from an EMBL/GenBank/DDBJ whole genome shotgun (WGS) entry which is preliminary data.</text>
</comment>
<organism evidence="2 3">
    <name type="scientific">Mycena sanguinolenta</name>
    <dbReference type="NCBI Taxonomy" id="230812"/>
    <lineage>
        <taxon>Eukaryota</taxon>
        <taxon>Fungi</taxon>
        <taxon>Dikarya</taxon>
        <taxon>Basidiomycota</taxon>
        <taxon>Agaricomycotina</taxon>
        <taxon>Agaricomycetes</taxon>
        <taxon>Agaricomycetidae</taxon>
        <taxon>Agaricales</taxon>
        <taxon>Marasmiineae</taxon>
        <taxon>Mycenaceae</taxon>
        <taxon>Mycena</taxon>
    </lineage>
</organism>
<evidence type="ECO:0000313" key="2">
    <source>
        <dbReference type="EMBL" id="KAF7333898.1"/>
    </source>
</evidence>
<feature type="region of interest" description="Disordered" evidence="1">
    <location>
        <begin position="317"/>
        <end position="344"/>
    </location>
</feature>
<dbReference type="EMBL" id="JACAZH010000051">
    <property type="protein sequence ID" value="KAF7333898.1"/>
    <property type="molecule type" value="Genomic_DNA"/>
</dbReference>
<feature type="compositionally biased region" description="Low complexity" evidence="1">
    <location>
        <begin position="80"/>
        <end position="99"/>
    </location>
</feature>
<name>A0A8H7CFT8_9AGAR</name>
<feature type="compositionally biased region" description="Basic residues" evidence="1">
    <location>
        <begin position="468"/>
        <end position="479"/>
    </location>
</feature>
<proteinExistence type="predicted"/>
<evidence type="ECO:0000313" key="3">
    <source>
        <dbReference type="Proteomes" id="UP000623467"/>
    </source>
</evidence>
<reference evidence="2" key="1">
    <citation type="submission" date="2020-05" db="EMBL/GenBank/DDBJ databases">
        <title>Mycena genomes resolve the evolution of fungal bioluminescence.</title>
        <authorList>
            <person name="Tsai I.J."/>
        </authorList>
    </citation>
    <scope>NUCLEOTIDE SEQUENCE</scope>
    <source>
        <strain evidence="2">160909Yilan</strain>
    </source>
</reference>
<gene>
    <name evidence="2" type="ORF">MSAN_02402500</name>
</gene>
<protein>
    <submittedName>
        <fullName evidence="2">Uncharacterized protein</fullName>
    </submittedName>
</protein>
<dbReference type="AlphaFoldDB" id="A0A8H7CFT8"/>
<keyword evidence="3" id="KW-1185">Reference proteome</keyword>
<dbReference type="Proteomes" id="UP000623467">
    <property type="component" value="Unassembled WGS sequence"/>
</dbReference>
<feature type="region of interest" description="Disordered" evidence="1">
    <location>
        <begin position="448"/>
        <end position="512"/>
    </location>
</feature>
<feature type="region of interest" description="Disordered" evidence="1">
    <location>
        <begin position="76"/>
        <end position="104"/>
    </location>
</feature>
<sequence>MFATFGGLNCDEGEKAAFELAVVGKQARSAGPTSGIGKRAPNTGKQRLILPPSSQRARIHIESTLIRGIDDDNHHKLHDSSTILSPSATSAASASTAPPRRARPPNPAAVLLIRALLSLATLPPPLVFAGSLCAASPSAHGSKPTSTNVLTGSVSTRATVVPTSPRATRGTGSDLSADSTVGWGVGECDLLHEQLKFHAGSTNPPPCLTHVSLILTSSSLLPLLKHLQPEEKTVAPLSLLWHERHERMDKRRGVETDAKDEQELDAHRSLPYLRPRRLRRHRWHALPNGGPRCLALAFVPHLSVGGVVGVVVAHGSSSSWHRGSSSLQGGHASRKDKEKEKQQGDRPVLLLLGIRLGLDGVAPIFVCRDEAERVDLWRRIKELPLTIFDRVEVDVGVDDGDVSTTSHAASSVSHASASTFSTRTMGEDSVAPVTPLPNAGFAPARVDKGHGHGQGQGVCCPGGVRGARGGRKAKTKGKATRVPVPSVHCPFPVSAEEDGAGGAWSTPPRERE</sequence>
<accession>A0A8H7CFT8</accession>
<feature type="compositionally biased region" description="Basic and acidic residues" evidence="1">
    <location>
        <begin position="333"/>
        <end position="344"/>
    </location>
</feature>
<evidence type="ECO:0000256" key="1">
    <source>
        <dbReference type="SAM" id="MobiDB-lite"/>
    </source>
</evidence>
<feature type="compositionally biased region" description="Low complexity" evidence="1">
    <location>
        <begin position="317"/>
        <end position="326"/>
    </location>
</feature>